<dbReference type="SMART" id="SM00547">
    <property type="entry name" value="ZnF_RBZ"/>
    <property type="match status" value="2"/>
</dbReference>
<feature type="region of interest" description="Disordered" evidence="5">
    <location>
        <begin position="52"/>
        <end position="93"/>
    </location>
</feature>
<keyword evidence="2 4" id="KW-0863">Zinc-finger</keyword>
<name>A0AAV6KVL3_9ERIC</name>
<evidence type="ECO:0000256" key="2">
    <source>
        <dbReference type="ARBA" id="ARBA00022771"/>
    </source>
</evidence>
<evidence type="ECO:0000313" key="7">
    <source>
        <dbReference type="EMBL" id="KAG5556166.1"/>
    </source>
</evidence>
<keyword evidence="8" id="KW-1185">Reference proteome</keyword>
<sequence length="986" mass="110092">MGGVSRFTMLLTAPSPFLLRLARRRLPSSPSLSPLSTPSPTPRPQLRLIRPVQAKAGIHTQTTTTTTTNQDDNNRDSLGFSPTSPPPPAAHPWPEWSALVDSLSSRGYFDLPTREILADDAFVAHEELSDEFVRASSACLAFARDQTDLMGLLSRSDIGMVVETGTPFLFKSALDTTRRMRAFLGIGAGNEFDSNKAHTVDLMKYLLSYASDPTVSSEKSNLRAEGLIESAIRNLLSELTRLGFGIPAPESCASVQHQFLDRYGQTSRPLGQNTEMKRGDWICPRCTFMNFARNVKCLKCEEARPKRQLTGGEWECPQCDFFNYGRNPLCIRCDCKRPVDTSFGITDSSSVSGHGNGLYANKPDIESRLAANEEKAQRWFTKASQLESAADLSSAAADEDFPEIMPLRKGVNRFVVSTRKTPLERRLANSQFQRDAANTGSFEILDANGQNAETASSPSLSRSTSQHKKNSRSLSSPMYKRKMAMEQTSSTTNFVPFVPFPPDYFAKGNNQRPHGADSTVKATERRTESTDLTGSSTKQPESQSSRSGWTGKSLEGSAVQEPDPLDMSEEAKAQRWFRRVAQIKDISELSQIPDEDFPSIMPMRKGVNRFVVSKRKTPLERRLTSPQFIMIVSANFVLFFPKAPFQFRKKRTFKKGRFKKKAERHLTVVYNYRSVATIPRGLQTCGAPHPKPIGIAPPKVEECNKLAVNGIQMGEGGVSRHTLRTRDCMRAKPNGTNPLPNRQKKLPGSACFEHHIIHMRVKMEAGRGWRRIEPSKGVSVLHSRPNELVHKMFPCEKTLNSTVMSWRLMLMVRRDSSPRGRLALEVSISHTTFKHSRGSSHTTFSRAVNTRHKLFSKGGLKLAKCNSLVSVFSLRDLHFLVMDLARHTHQSAWHSMHNVICGSAKSMDKYLDALNGSGAKVHIMHGTQDQLIPPECSFSIKMKVPHTQLNILPDADHITVILDREKHFTRDLEHIWASASGVRIGE</sequence>
<comment type="caution">
    <text evidence="7">The sequence shown here is derived from an EMBL/GenBank/DDBJ whole genome shotgun (WGS) entry which is preliminary data.</text>
</comment>
<feature type="domain" description="RanBP2-type" evidence="6">
    <location>
        <begin position="277"/>
        <end position="306"/>
    </location>
</feature>
<dbReference type="Pfam" id="PF00641">
    <property type="entry name" value="Zn_ribbon_RanBP"/>
    <property type="match status" value="2"/>
</dbReference>
<dbReference type="Proteomes" id="UP000823749">
    <property type="component" value="Chromosome 3"/>
</dbReference>
<dbReference type="GO" id="GO:0003729">
    <property type="term" value="F:mRNA binding"/>
    <property type="evidence" value="ECO:0007669"/>
    <property type="project" value="TreeGrafter"/>
</dbReference>
<feature type="domain" description="RanBP2-type" evidence="6">
    <location>
        <begin position="310"/>
        <end position="339"/>
    </location>
</feature>
<keyword evidence="3" id="KW-0862">Zinc</keyword>
<dbReference type="Gene3D" id="4.10.1060.10">
    <property type="entry name" value="Zinc finger, RanBP2-type"/>
    <property type="match status" value="2"/>
</dbReference>
<gene>
    <name evidence="7" type="ORF">RHGRI_006705</name>
</gene>
<dbReference type="Gene3D" id="3.40.50.1820">
    <property type="entry name" value="alpha/beta hydrolase"/>
    <property type="match status" value="1"/>
</dbReference>
<accession>A0AAV6KVL3</accession>
<feature type="region of interest" description="Disordered" evidence="5">
    <location>
        <begin position="506"/>
        <end position="566"/>
    </location>
</feature>
<proteinExistence type="predicted"/>
<dbReference type="PROSITE" id="PS50199">
    <property type="entry name" value="ZF_RANBP2_2"/>
    <property type="match status" value="2"/>
</dbReference>
<dbReference type="InterPro" id="IPR001876">
    <property type="entry name" value="Znf_RanBP2"/>
</dbReference>
<organism evidence="7 8">
    <name type="scientific">Rhododendron griersonianum</name>
    <dbReference type="NCBI Taxonomy" id="479676"/>
    <lineage>
        <taxon>Eukaryota</taxon>
        <taxon>Viridiplantae</taxon>
        <taxon>Streptophyta</taxon>
        <taxon>Embryophyta</taxon>
        <taxon>Tracheophyta</taxon>
        <taxon>Spermatophyta</taxon>
        <taxon>Magnoliopsida</taxon>
        <taxon>eudicotyledons</taxon>
        <taxon>Gunneridae</taxon>
        <taxon>Pentapetalae</taxon>
        <taxon>asterids</taxon>
        <taxon>Ericales</taxon>
        <taxon>Ericaceae</taxon>
        <taxon>Ericoideae</taxon>
        <taxon>Rhodoreae</taxon>
        <taxon>Rhododendron</taxon>
    </lineage>
</organism>
<evidence type="ECO:0000313" key="8">
    <source>
        <dbReference type="Proteomes" id="UP000823749"/>
    </source>
</evidence>
<dbReference type="SUPFAM" id="SSF90209">
    <property type="entry name" value="Ran binding protein zinc finger-like"/>
    <property type="match status" value="1"/>
</dbReference>
<dbReference type="SUPFAM" id="SSF53474">
    <property type="entry name" value="alpha/beta-Hydrolases"/>
    <property type="match status" value="1"/>
</dbReference>
<dbReference type="InterPro" id="IPR029058">
    <property type="entry name" value="AB_hydrolase_fold"/>
</dbReference>
<dbReference type="PANTHER" id="PTHR23111:SF30">
    <property type="entry name" value="ZINC FINGER PROTEIN VAR3, CHLOROPLASTIC"/>
    <property type="match status" value="1"/>
</dbReference>
<evidence type="ECO:0000256" key="3">
    <source>
        <dbReference type="ARBA" id="ARBA00022833"/>
    </source>
</evidence>
<dbReference type="PANTHER" id="PTHR23111">
    <property type="entry name" value="ZINC FINGER PROTEIN"/>
    <property type="match status" value="1"/>
</dbReference>
<dbReference type="PROSITE" id="PS01358">
    <property type="entry name" value="ZF_RANBP2_1"/>
    <property type="match status" value="2"/>
</dbReference>
<evidence type="ECO:0000256" key="5">
    <source>
        <dbReference type="SAM" id="MobiDB-lite"/>
    </source>
</evidence>
<dbReference type="AlphaFoldDB" id="A0AAV6KVL3"/>
<protein>
    <recommendedName>
        <fullName evidence="6">RanBP2-type domain-containing protein</fullName>
    </recommendedName>
</protein>
<dbReference type="GO" id="GO:0005737">
    <property type="term" value="C:cytoplasm"/>
    <property type="evidence" value="ECO:0007669"/>
    <property type="project" value="TreeGrafter"/>
</dbReference>
<keyword evidence="1" id="KW-0479">Metal-binding</keyword>
<feature type="compositionally biased region" description="Low complexity" evidence="5">
    <location>
        <begin position="60"/>
        <end position="71"/>
    </location>
</feature>
<evidence type="ECO:0000256" key="4">
    <source>
        <dbReference type="PROSITE-ProRule" id="PRU00322"/>
    </source>
</evidence>
<feature type="region of interest" description="Disordered" evidence="5">
    <location>
        <begin position="449"/>
        <end position="479"/>
    </location>
</feature>
<reference evidence="7" key="1">
    <citation type="submission" date="2020-08" db="EMBL/GenBank/DDBJ databases">
        <title>Plant Genome Project.</title>
        <authorList>
            <person name="Zhang R.-G."/>
        </authorList>
    </citation>
    <scope>NUCLEOTIDE SEQUENCE</scope>
    <source>
        <strain evidence="7">WSP0</strain>
        <tissue evidence="7">Leaf</tissue>
    </source>
</reference>
<feature type="compositionally biased region" description="Polar residues" evidence="5">
    <location>
        <begin position="530"/>
        <end position="550"/>
    </location>
</feature>
<evidence type="ECO:0000256" key="1">
    <source>
        <dbReference type="ARBA" id="ARBA00022723"/>
    </source>
</evidence>
<evidence type="ECO:0000259" key="6">
    <source>
        <dbReference type="PROSITE" id="PS50199"/>
    </source>
</evidence>
<dbReference type="InterPro" id="IPR036443">
    <property type="entry name" value="Znf_RanBP2_sf"/>
</dbReference>
<dbReference type="GO" id="GO:0008270">
    <property type="term" value="F:zinc ion binding"/>
    <property type="evidence" value="ECO:0007669"/>
    <property type="project" value="UniProtKB-KW"/>
</dbReference>
<dbReference type="EMBL" id="JACTNZ010000003">
    <property type="protein sequence ID" value="KAG5556166.1"/>
    <property type="molecule type" value="Genomic_DNA"/>
</dbReference>